<dbReference type="InterPro" id="IPR050796">
    <property type="entry name" value="SCF_F-box_component"/>
</dbReference>
<dbReference type="PANTHER" id="PTHR31672">
    <property type="entry name" value="BNACNNG10540D PROTEIN"/>
    <property type="match status" value="1"/>
</dbReference>
<organism evidence="1 2">
    <name type="scientific">Flemingia macrophylla</name>
    <dbReference type="NCBI Taxonomy" id="520843"/>
    <lineage>
        <taxon>Eukaryota</taxon>
        <taxon>Viridiplantae</taxon>
        <taxon>Streptophyta</taxon>
        <taxon>Embryophyta</taxon>
        <taxon>Tracheophyta</taxon>
        <taxon>Spermatophyta</taxon>
        <taxon>Magnoliopsida</taxon>
        <taxon>eudicotyledons</taxon>
        <taxon>Gunneridae</taxon>
        <taxon>Pentapetalae</taxon>
        <taxon>rosids</taxon>
        <taxon>fabids</taxon>
        <taxon>Fabales</taxon>
        <taxon>Fabaceae</taxon>
        <taxon>Papilionoideae</taxon>
        <taxon>50 kb inversion clade</taxon>
        <taxon>NPAAA clade</taxon>
        <taxon>indigoferoid/millettioid clade</taxon>
        <taxon>Phaseoleae</taxon>
        <taxon>Flemingia</taxon>
    </lineage>
</organism>
<protein>
    <recommendedName>
        <fullName evidence="3">F-box domain-containing protein</fullName>
    </recommendedName>
</protein>
<gene>
    <name evidence="1" type="ORF">Fmac_013845</name>
</gene>
<accession>A0ABD1MA58</accession>
<evidence type="ECO:0000313" key="2">
    <source>
        <dbReference type="Proteomes" id="UP001603857"/>
    </source>
</evidence>
<sequence length="328" mass="38526">MELGPDQAFEIFSHFPATTIYKFGYLCKTFSNFAKETYFVKKQIHNSLKKDNRWFFLQHETSQRYNQRVMFYPLPSNQSSSPVFKDVLEFLSYSTKVLASTKGLIICRTTSKIPNELFICNPATKSWLPIPSPLELQQNPDIDMIILLLECYNDDDDYMVLHFENPTNWSSSNYACKILKPKEGTWKLMEKSFFGGSRSMKFNMHVYHNRVIYFISDCTPYLTRGSPYFEPYIMSYNLDNGTSKMLKLPENARKVSHDVDCDMGIFNWAKDRKLKKQKGTTQKYRFERHESYMLTSQYTIQNSKENDIKLKCRSDKMTSVTRLPGENT</sequence>
<reference evidence="1 2" key="1">
    <citation type="submission" date="2024-08" db="EMBL/GenBank/DDBJ databases">
        <title>Insights into the chromosomal genome structure of Flemingia macrophylla.</title>
        <authorList>
            <person name="Ding Y."/>
            <person name="Zhao Y."/>
            <person name="Bi W."/>
            <person name="Wu M."/>
            <person name="Zhao G."/>
            <person name="Gong Y."/>
            <person name="Li W."/>
            <person name="Zhang P."/>
        </authorList>
    </citation>
    <scope>NUCLEOTIDE SEQUENCE [LARGE SCALE GENOMIC DNA]</scope>
    <source>
        <strain evidence="1">DYQJB</strain>
        <tissue evidence="1">Leaf</tissue>
    </source>
</reference>
<dbReference type="EMBL" id="JBGMDY010000005">
    <property type="protein sequence ID" value="KAL2332632.1"/>
    <property type="molecule type" value="Genomic_DNA"/>
</dbReference>
<proteinExistence type="predicted"/>
<dbReference type="InterPro" id="IPR036047">
    <property type="entry name" value="F-box-like_dom_sf"/>
</dbReference>
<comment type="caution">
    <text evidence="1">The sequence shown here is derived from an EMBL/GenBank/DDBJ whole genome shotgun (WGS) entry which is preliminary data.</text>
</comment>
<evidence type="ECO:0008006" key="3">
    <source>
        <dbReference type="Google" id="ProtNLM"/>
    </source>
</evidence>
<keyword evidence="2" id="KW-1185">Reference proteome</keyword>
<dbReference type="PANTHER" id="PTHR31672:SF13">
    <property type="entry name" value="F-BOX PROTEIN CPR30-LIKE"/>
    <property type="match status" value="1"/>
</dbReference>
<dbReference type="AlphaFoldDB" id="A0ABD1MA58"/>
<evidence type="ECO:0000313" key="1">
    <source>
        <dbReference type="EMBL" id="KAL2332632.1"/>
    </source>
</evidence>
<dbReference type="Proteomes" id="UP001603857">
    <property type="component" value="Unassembled WGS sequence"/>
</dbReference>
<name>A0ABD1MA58_9FABA</name>
<dbReference type="SUPFAM" id="SSF81383">
    <property type="entry name" value="F-box domain"/>
    <property type="match status" value="1"/>
</dbReference>